<sequence>MTMSLRVHPPRLRRIGRSRSRGFTLVELLVVIAIIGILVGLLLPAVQSARESARRVQCQNNLKQAGLALLGYEDTHGVLPPRMVGPNTSAPARVSGWVLLCPYMEQQALYDQIMSVDPIPAPYDSTFAPFNVQIPGLLCPSDQSGQGSIQYQTAHSNYRFSIGDTIAEAPLGDKPRGIMSNGSKVALRQITDGTSNTIAVSERMVLNDSKDVRQDLAFNVNLRQQGPIICLSFASGGQFKFDRVSSIEDPGNWLGKRWNDGMAYYATFQTVLPPNSPACQEGSFDGHAGLFPPSSGHVSGVNAVYVDGSVHFIEEGIDTGNLAAKEVASGPSPYGVWGALGSKAGEEVGDNAPTTTGSPTDPR</sequence>
<name>A0A518APP5_9BACT</name>
<dbReference type="NCBIfam" id="TIGR02532">
    <property type="entry name" value="IV_pilin_GFxxxE"/>
    <property type="match status" value="1"/>
</dbReference>
<dbReference type="NCBIfam" id="TIGR04294">
    <property type="entry name" value="pre_pil_HX9DG"/>
    <property type="match status" value="1"/>
</dbReference>
<feature type="region of interest" description="Disordered" evidence="1">
    <location>
        <begin position="338"/>
        <end position="363"/>
    </location>
</feature>
<dbReference type="Pfam" id="PF07596">
    <property type="entry name" value="SBP_bac_10"/>
    <property type="match status" value="1"/>
</dbReference>
<dbReference type="AlphaFoldDB" id="A0A518APP5"/>
<dbReference type="InterPro" id="IPR011453">
    <property type="entry name" value="DUF1559"/>
</dbReference>
<feature type="compositionally biased region" description="Polar residues" evidence="1">
    <location>
        <begin position="352"/>
        <end position="363"/>
    </location>
</feature>
<dbReference type="PANTHER" id="PTHR30093:SF2">
    <property type="entry name" value="TYPE II SECRETION SYSTEM PROTEIN H"/>
    <property type="match status" value="1"/>
</dbReference>
<reference evidence="3 4" key="1">
    <citation type="submission" date="2019-02" db="EMBL/GenBank/DDBJ databases">
        <title>Deep-cultivation of Planctomycetes and their phenomic and genomic characterization uncovers novel biology.</title>
        <authorList>
            <person name="Wiegand S."/>
            <person name="Jogler M."/>
            <person name="Boedeker C."/>
            <person name="Pinto D."/>
            <person name="Vollmers J."/>
            <person name="Rivas-Marin E."/>
            <person name="Kohn T."/>
            <person name="Peeters S.H."/>
            <person name="Heuer A."/>
            <person name="Rast P."/>
            <person name="Oberbeckmann S."/>
            <person name="Bunk B."/>
            <person name="Jeske O."/>
            <person name="Meyerdierks A."/>
            <person name="Storesund J.E."/>
            <person name="Kallscheuer N."/>
            <person name="Luecker S."/>
            <person name="Lage O.M."/>
            <person name="Pohl T."/>
            <person name="Merkel B.J."/>
            <person name="Hornburger P."/>
            <person name="Mueller R.-W."/>
            <person name="Bruemmer F."/>
            <person name="Labrenz M."/>
            <person name="Spormann A.M."/>
            <person name="Op den Camp H."/>
            <person name="Overmann J."/>
            <person name="Amann R."/>
            <person name="Jetten M.S.M."/>
            <person name="Mascher T."/>
            <person name="Medema M.H."/>
            <person name="Devos D.P."/>
            <person name="Kaster A.-K."/>
            <person name="Ovreas L."/>
            <person name="Rohde M."/>
            <person name="Galperin M.Y."/>
            <person name="Jogler C."/>
        </authorList>
    </citation>
    <scope>NUCLEOTIDE SEQUENCE [LARGE SCALE GENOMIC DNA]</scope>
    <source>
        <strain evidence="3 4">Pan181</strain>
    </source>
</reference>
<keyword evidence="4" id="KW-1185">Reference proteome</keyword>
<dbReference type="InterPro" id="IPR027558">
    <property type="entry name" value="Pre_pil_HX9DG_C"/>
</dbReference>
<evidence type="ECO:0000256" key="1">
    <source>
        <dbReference type="SAM" id="MobiDB-lite"/>
    </source>
</evidence>
<dbReference type="KEGG" id="amuc:Pan181_29030"/>
<dbReference type="EMBL" id="CP036278">
    <property type="protein sequence ID" value="QDU56693.1"/>
    <property type="molecule type" value="Genomic_DNA"/>
</dbReference>
<dbReference type="SUPFAM" id="SSF54523">
    <property type="entry name" value="Pili subunits"/>
    <property type="match status" value="1"/>
</dbReference>
<feature type="domain" description="DUF1559" evidence="2">
    <location>
        <begin position="47"/>
        <end position="319"/>
    </location>
</feature>
<dbReference type="InterPro" id="IPR012902">
    <property type="entry name" value="N_methyl_site"/>
</dbReference>
<gene>
    <name evidence="3" type="ORF">Pan181_29030</name>
</gene>
<dbReference type="PANTHER" id="PTHR30093">
    <property type="entry name" value="GENERAL SECRETION PATHWAY PROTEIN G"/>
    <property type="match status" value="1"/>
</dbReference>
<proteinExistence type="predicted"/>
<dbReference type="Gene3D" id="3.30.700.10">
    <property type="entry name" value="Glycoprotein, Type 4 Pilin"/>
    <property type="match status" value="1"/>
</dbReference>
<dbReference type="InterPro" id="IPR045584">
    <property type="entry name" value="Pilin-like"/>
</dbReference>
<evidence type="ECO:0000259" key="2">
    <source>
        <dbReference type="Pfam" id="PF07596"/>
    </source>
</evidence>
<dbReference type="RefSeq" id="WP_197528345.1">
    <property type="nucleotide sequence ID" value="NZ_CP036278.1"/>
</dbReference>
<organism evidence="3 4">
    <name type="scientific">Aeoliella mucimassa</name>
    <dbReference type="NCBI Taxonomy" id="2527972"/>
    <lineage>
        <taxon>Bacteria</taxon>
        <taxon>Pseudomonadati</taxon>
        <taxon>Planctomycetota</taxon>
        <taxon>Planctomycetia</taxon>
        <taxon>Pirellulales</taxon>
        <taxon>Lacipirellulaceae</taxon>
        <taxon>Aeoliella</taxon>
    </lineage>
</organism>
<evidence type="ECO:0000313" key="4">
    <source>
        <dbReference type="Proteomes" id="UP000315750"/>
    </source>
</evidence>
<dbReference type="PROSITE" id="PS00409">
    <property type="entry name" value="PROKAR_NTER_METHYL"/>
    <property type="match status" value="1"/>
</dbReference>
<protein>
    <recommendedName>
        <fullName evidence="2">DUF1559 domain-containing protein</fullName>
    </recommendedName>
</protein>
<dbReference type="Pfam" id="PF07963">
    <property type="entry name" value="N_methyl"/>
    <property type="match status" value="1"/>
</dbReference>
<accession>A0A518APP5</accession>
<evidence type="ECO:0000313" key="3">
    <source>
        <dbReference type="EMBL" id="QDU56693.1"/>
    </source>
</evidence>
<dbReference type="Proteomes" id="UP000315750">
    <property type="component" value="Chromosome"/>
</dbReference>